<keyword evidence="4" id="KW-0819">tRNA processing</keyword>
<evidence type="ECO:0000256" key="10">
    <source>
        <dbReference type="PIRSR" id="PIRSR641708-2"/>
    </source>
</evidence>
<dbReference type="InterPro" id="IPR020095">
    <property type="entry name" value="PsdUridine_synth_TruA_C"/>
</dbReference>
<accession>A0AAP0KVD9</accession>
<feature type="active site" description="Nucleophile" evidence="9">
    <location>
        <position position="120"/>
    </location>
</feature>
<dbReference type="Proteomes" id="UP001419268">
    <property type="component" value="Unassembled WGS sequence"/>
</dbReference>
<keyword evidence="3" id="KW-0812">Transmembrane</keyword>
<name>A0AAP0KVD9_9MAGN</name>
<dbReference type="GO" id="GO:1990481">
    <property type="term" value="P:mRNA pseudouridine synthesis"/>
    <property type="evidence" value="ECO:0007669"/>
    <property type="project" value="TreeGrafter"/>
</dbReference>
<comment type="subcellular location">
    <subcellularLocation>
        <location evidence="1">Mitochondrion</location>
    </subcellularLocation>
</comment>
<dbReference type="CDD" id="cd02568">
    <property type="entry name" value="PseudoU_synth_PUS1_PUS2"/>
    <property type="match status" value="1"/>
</dbReference>
<dbReference type="Gene3D" id="3.30.70.660">
    <property type="entry name" value="Pseudouridine synthase I, catalytic domain, C-terminal subdomain"/>
    <property type="match status" value="2"/>
</dbReference>
<dbReference type="AlphaFoldDB" id="A0AAP0KVD9"/>
<dbReference type="InterPro" id="IPR020094">
    <property type="entry name" value="TruA/RsuA/RluB/E/F_N"/>
</dbReference>
<evidence type="ECO:0000256" key="11">
    <source>
        <dbReference type="SAM" id="MobiDB-lite"/>
    </source>
</evidence>
<evidence type="ECO:0000256" key="8">
    <source>
        <dbReference type="ARBA" id="ARBA00036943"/>
    </source>
</evidence>
<evidence type="ECO:0000256" key="2">
    <source>
        <dbReference type="ARBA" id="ARBA00009375"/>
    </source>
</evidence>
<dbReference type="PANTHER" id="PTHR11142">
    <property type="entry name" value="PSEUDOURIDYLATE SYNTHASE"/>
    <property type="match status" value="1"/>
</dbReference>
<feature type="region of interest" description="Disordered" evidence="11">
    <location>
        <begin position="294"/>
        <end position="318"/>
    </location>
</feature>
<dbReference type="GO" id="GO:0003723">
    <property type="term" value="F:RNA binding"/>
    <property type="evidence" value="ECO:0007669"/>
    <property type="project" value="InterPro"/>
</dbReference>
<dbReference type="PROSITE" id="PS51503">
    <property type="entry name" value="HIG1"/>
    <property type="match status" value="1"/>
</dbReference>
<keyword evidence="7" id="KW-0413">Isomerase</keyword>
<comment type="caution">
    <text evidence="13">The sequence shown here is derived from an EMBL/GenBank/DDBJ whole genome shotgun (WGS) entry which is preliminary data.</text>
</comment>
<organism evidence="13 14">
    <name type="scientific">Stephania cephalantha</name>
    <dbReference type="NCBI Taxonomy" id="152367"/>
    <lineage>
        <taxon>Eukaryota</taxon>
        <taxon>Viridiplantae</taxon>
        <taxon>Streptophyta</taxon>
        <taxon>Embryophyta</taxon>
        <taxon>Tracheophyta</taxon>
        <taxon>Spermatophyta</taxon>
        <taxon>Magnoliopsida</taxon>
        <taxon>Ranunculales</taxon>
        <taxon>Menispermaceae</taxon>
        <taxon>Menispermoideae</taxon>
        <taxon>Cissampelideae</taxon>
        <taxon>Stephania</taxon>
    </lineage>
</organism>
<dbReference type="GO" id="GO:0009982">
    <property type="term" value="F:pseudouridine synthase activity"/>
    <property type="evidence" value="ECO:0007669"/>
    <property type="project" value="InterPro"/>
</dbReference>
<feature type="region of interest" description="Disordered" evidence="11">
    <location>
        <begin position="236"/>
        <end position="264"/>
    </location>
</feature>
<evidence type="ECO:0000256" key="6">
    <source>
        <dbReference type="ARBA" id="ARBA00023136"/>
    </source>
</evidence>
<dbReference type="Pfam" id="PF01416">
    <property type="entry name" value="PseudoU_synth_1"/>
    <property type="match status" value="1"/>
</dbReference>
<dbReference type="InterPro" id="IPR041708">
    <property type="entry name" value="PUS1/PUS2-like"/>
</dbReference>
<evidence type="ECO:0000259" key="12">
    <source>
        <dbReference type="PROSITE" id="PS51503"/>
    </source>
</evidence>
<keyword evidence="5" id="KW-1133">Transmembrane helix</keyword>
<dbReference type="Gene3D" id="6.10.140.1320">
    <property type="match status" value="1"/>
</dbReference>
<keyword evidence="6" id="KW-0472">Membrane</keyword>
<dbReference type="PANTHER" id="PTHR11142:SF9">
    <property type="entry name" value="TRNA PSEUDOURIDINE SYNTHASE-RELATED"/>
    <property type="match status" value="1"/>
</dbReference>
<evidence type="ECO:0000256" key="3">
    <source>
        <dbReference type="ARBA" id="ARBA00022692"/>
    </source>
</evidence>
<dbReference type="Pfam" id="PF04588">
    <property type="entry name" value="HIG_1_N"/>
    <property type="match status" value="1"/>
</dbReference>
<dbReference type="FunFam" id="3.30.70.580:FF:000002">
    <property type="entry name" value="tRNA pseudouridine synthase"/>
    <property type="match status" value="1"/>
</dbReference>
<evidence type="ECO:0000313" key="14">
    <source>
        <dbReference type="Proteomes" id="UP001419268"/>
    </source>
</evidence>
<evidence type="ECO:0000256" key="4">
    <source>
        <dbReference type="ARBA" id="ARBA00022694"/>
    </source>
</evidence>
<proteinExistence type="inferred from homology"/>
<feature type="binding site" evidence="10">
    <location>
        <position position="185"/>
    </location>
    <ligand>
        <name>substrate</name>
    </ligand>
</feature>
<reference evidence="13 14" key="1">
    <citation type="submission" date="2024-01" db="EMBL/GenBank/DDBJ databases">
        <title>Genome assemblies of Stephania.</title>
        <authorList>
            <person name="Yang L."/>
        </authorList>
    </citation>
    <scope>NUCLEOTIDE SEQUENCE [LARGE SCALE GENOMIC DNA]</scope>
    <source>
        <strain evidence="13">JXDWG</strain>
        <tissue evidence="13">Leaf</tissue>
    </source>
</reference>
<evidence type="ECO:0000256" key="7">
    <source>
        <dbReference type="ARBA" id="ARBA00023235"/>
    </source>
</evidence>
<evidence type="ECO:0000313" key="13">
    <source>
        <dbReference type="EMBL" id="KAK9159241.1"/>
    </source>
</evidence>
<dbReference type="InterPro" id="IPR020103">
    <property type="entry name" value="PsdUridine_synth_cat_dom_sf"/>
</dbReference>
<dbReference type="GO" id="GO:0005634">
    <property type="term" value="C:nucleus"/>
    <property type="evidence" value="ECO:0007669"/>
    <property type="project" value="TreeGrafter"/>
</dbReference>
<dbReference type="InterPro" id="IPR001406">
    <property type="entry name" value="PsdUridine_synth_TruA"/>
</dbReference>
<dbReference type="GO" id="GO:0005739">
    <property type="term" value="C:mitochondrion"/>
    <property type="evidence" value="ECO:0007669"/>
    <property type="project" value="UniProtKB-SubCell"/>
</dbReference>
<sequence length="593" mass="67068">MAAATSSPLRLQFLPWRRRNPNLLHFSNPLHLHICASSQSLDSPIDAPGGKWDSFRKKKVAMRVGYVGTDYRGLQIQRGENSLSTIEAELEKAIFKAGGIRDSNYGDLHKIGWARSSRTDKGVHSLATMISLKMEIPENAWKGDPYGIGLANLINCYLPRNVKVFSILPSQKGFDARKECILRRYLYLLPAEIIGIEKGSSCFEIDSNLSEFNDILKSFEGDHPFHNYTIRSKYRKRAHKQKGSSRRMESFEESSGSESEESDEVMKNRIIMVSALDLSGENVSHLSHLSDSNGYLVDTDNNQKDSLENESMPPDTRANITATPLSVRARWLHEPDERDRITAAHFRKIYGCSCGKLEESLGMRYVEISIFGESFMLHQIRKMVGTAVAVKRKLLPSDVIELSLSKFSRIVLPLAPSEVLVLRGNQFSMRRSPGTARPELKMLVESEEILKSVDEFYKSVLLPQVLKFLDTSKSPWKDWIEILDANTSIPDVELEEVRNAQKLWKESFRITAKSWISEHKLASVGAMWASAVGASLVHSRRRWPYKTSLRLIHARMHAQALTLAVLSGAAMMHFYEKNKTGEEAKNVPQTDQL</sequence>
<evidence type="ECO:0000256" key="9">
    <source>
        <dbReference type="PIRSR" id="PIRSR641708-1"/>
    </source>
</evidence>
<protein>
    <recommendedName>
        <fullName evidence="12">HIG1 domain-containing protein</fullName>
    </recommendedName>
</protein>
<dbReference type="InterPro" id="IPR007667">
    <property type="entry name" value="Hypoxia_induced_domain"/>
</dbReference>
<keyword evidence="14" id="KW-1185">Reference proteome</keyword>
<evidence type="ECO:0000256" key="1">
    <source>
        <dbReference type="ARBA" id="ARBA00004173"/>
    </source>
</evidence>
<dbReference type="SUPFAM" id="SSF55120">
    <property type="entry name" value="Pseudouridine synthase"/>
    <property type="match status" value="2"/>
</dbReference>
<feature type="compositionally biased region" description="Basic residues" evidence="11">
    <location>
        <begin position="236"/>
        <end position="245"/>
    </location>
</feature>
<gene>
    <name evidence="13" type="ORF">Scep_005815</name>
</gene>
<dbReference type="GO" id="GO:0031119">
    <property type="term" value="P:tRNA pseudouridine synthesis"/>
    <property type="evidence" value="ECO:0007669"/>
    <property type="project" value="InterPro"/>
</dbReference>
<dbReference type="EMBL" id="JBBNAG010000002">
    <property type="protein sequence ID" value="KAK9159241.1"/>
    <property type="molecule type" value="Genomic_DNA"/>
</dbReference>
<evidence type="ECO:0000256" key="5">
    <source>
        <dbReference type="ARBA" id="ARBA00022989"/>
    </source>
</evidence>
<comment type="catalytic activity">
    <reaction evidence="8">
        <text>a uridine in tRNA = a pseudouridine in tRNA</text>
        <dbReference type="Rhea" id="RHEA:54572"/>
        <dbReference type="Rhea" id="RHEA-COMP:13339"/>
        <dbReference type="Rhea" id="RHEA-COMP:13934"/>
        <dbReference type="ChEBI" id="CHEBI:65314"/>
        <dbReference type="ChEBI" id="CHEBI:65315"/>
    </reaction>
</comment>
<dbReference type="InterPro" id="IPR020097">
    <property type="entry name" value="PsdUridine_synth_TruA_a/b_dom"/>
</dbReference>
<feature type="domain" description="HIG1" evidence="12">
    <location>
        <begin position="484"/>
        <end position="584"/>
    </location>
</feature>
<dbReference type="Gene3D" id="3.30.70.580">
    <property type="entry name" value="Pseudouridine synthase I, catalytic domain, N-terminal subdomain"/>
    <property type="match status" value="1"/>
</dbReference>
<comment type="similarity">
    <text evidence="2">Belongs to the tRNA pseudouridine synthase TruA family.</text>
</comment>